<comment type="caution">
    <text evidence="2">The sequence shown here is derived from an EMBL/GenBank/DDBJ whole genome shotgun (WGS) entry which is preliminary data.</text>
</comment>
<feature type="compositionally biased region" description="Basic and acidic residues" evidence="1">
    <location>
        <begin position="100"/>
        <end position="111"/>
    </location>
</feature>
<evidence type="ECO:0000313" key="2">
    <source>
        <dbReference type="EMBL" id="CAK7219845.1"/>
    </source>
</evidence>
<name>A0ABP0BL92_9PEZI</name>
<sequence>MLPTKTYSSLKGMLPKIHHPLPLNEKSTKKLLDTLTTSFRKHLDREHGWLDEEAEAAKTGGDKSATAQSTRQASLGASPVHTAATTSSSTPSKTQTTSPHTDHNHNHSRPTDRHLRAILSNPLFSYDQTVNKTARRNSTGAIKSAAAAAVAAASSSISTPNAETTAPTATLAAERDPLEIFDWAVARGLMTTKRAAGCLLAKRREAIQSSHVSAKSFMAASGAGFKVLQWLRAAGLEHDLSFLNDAQLTGVLVEFLAAEPALEAVVWQWIERLQRGEGPQQLASKTAPAITSSTGASSTQGAAPQPVSTASFLLDKLVEAKAHGGATLDDAYLAMRRGADMFSKAAGSDAQAFDRNVFWPWCGLSWMTTIKTWHLANPTPRLYESFVSIMDHDERPSIRLERAHLDLRHPTRPTPAPAQALLADDHLLQHVRASMPRVERPPGRQLKYPGRIVSMGLDTVRHLAFVGEPDEAQRVLERLRLQFRVDQEILDTR</sequence>
<feature type="compositionally biased region" description="Low complexity" evidence="1">
    <location>
        <begin position="286"/>
        <end position="304"/>
    </location>
</feature>
<feature type="region of interest" description="Disordered" evidence="1">
    <location>
        <begin position="280"/>
        <end position="304"/>
    </location>
</feature>
<feature type="compositionally biased region" description="Low complexity" evidence="1">
    <location>
        <begin position="77"/>
        <end position="99"/>
    </location>
</feature>
<dbReference type="EMBL" id="CAWUHC010000028">
    <property type="protein sequence ID" value="CAK7219845.1"/>
    <property type="molecule type" value="Genomic_DNA"/>
</dbReference>
<keyword evidence="3" id="KW-1185">Reference proteome</keyword>
<feature type="region of interest" description="Disordered" evidence="1">
    <location>
        <begin position="55"/>
        <end position="111"/>
    </location>
</feature>
<organism evidence="2 3">
    <name type="scientific">Sporothrix bragantina</name>
    <dbReference type="NCBI Taxonomy" id="671064"/>
    <lineage>
        <taxon>Eukaryota</taxon>
        <taxon>Fungi</taxon>
        <taxon>Dikarya</taxon>
        <taxon>Ascomycota</taxon>
        <taxon>Pezizomycotina</taxon>
        <taxon>Sordariomycetes</taxon>
        <taxon>Sordariomycetidae</taxon>
        <taxon>Ophiostomatales</taxon>
        <taxon>Ophiostomataceae</taxon>
        <taxon>Sporothrix</taxon>
    </lineage>
</organism>
<gene>
    <name evidence="2" type="ORF">SBRCBS47491_003988</name>
</gene>
<evidence type="ECO:0000313" key="3">
    <source>
        <dbReference type="Proteomes" id="UP001642406"/>
    </source>
</evidence>
<accession>A0ABP0BL92</accession>
<reference evidence="2 3" key="1">
    <citation type="submission" date="2024-01" db="EMBL/GenBank/DDBJ databases">
        <authorList>
            <person name="Allen C."/>
            <person name="Tagirdzhanova G."/>
        </authorList>
    </citation>
    <scope>NUCLEOTIDE SEQUENCE [LARGE SCALE GENOMIC DNA]</scope>
</reference>
<proteinExistence type="predicted"/>
<protein>
    <submittedName>
        <fullName evidence="2">Uncharacterized protein</fullName>
    </submittedName>
</protein>
<feature type="compositionally biased region" description="Polar residues" evidence="1">
    <location>
        <begin position="65"/>
        <end position="75"/>
    </location>
</feature>
<dbReference type="Proteomes" id="UP001642406">
    <property type="component" value="Unassembled WGS sequence"/>
</dbReference>
<evidence type="ECO:0000256" key="1">
    <source>
        <dbReference type="SAM" id="MobiDB-lite"/>
    </source>
</evidence>